<dbReference type="Gene3D" id="3.10.50.40">
    <property type="match status" value="1"/>
</dbReference>
<dbReference type="eggNOG" id="COG0760">
    <property type="taxonomic scope" value="Bacteria"/>
</dbReference>
<dbReference type="PROSITE" id="PS50198">
    <property type="entry name" value="PPIC_PPIASE_2"/>
    <property type="match status" value="1"/>
</dbReference>
<dbReference type="PANTHER" id="PTHR47245:SF2">
    <property type="entry name" value="PEPTIDYL-PROLYL CIS-TRANS ISOMERASE HP_0175-RELATED"/>
    <property type="match status" value="1"/>
</dbReference>
<dbReference type="Proteomes" id="UP000062973">
    <property type="component" value="Chromosome"/>
</dbReference>
<dbReference type="InterPro" id="IPR046357">
    <property type="entry name" value="PPIase_dom_sf"/>
</dbReference>
<dbReference type="InterPro" id="IPR050245">
    <property type="entry name" value="PrsA_foldase"/>
</dbReference>
<protein>
    <submittedName>
        <fullName evidence="3">PpiC-type peptidyl-prolyl cis-trans isomerase</fullName>
    </submittedName>
</protein>
<dbReference type="HOGENOM" id="CLU_034646_4_0_11"/>
<dbReference type="GO" id="GO:0003755">
    <property type="term" value="F:peptidyl-prolyl cis-trans isomerase activity"/>
    <property type="evidence" value="ECO:0007669"/>
    <property type="project" value="UniProtKB-KW"/>
</dbReference>
<gene>
    <name evidence="3" type="ORF">AMETH_3217</name>
</gene>
<evidence type="ECO:0000259" key="2">
    <source>
        <dbReference type="PROSITE" id="PS50198"/>
    </source>
</evidence>
<dbReference type="InterPro" id="IPR000297">
    <property type="entry name" value="PPIase_PpiC"/>
</dbReference>
<dbReference type="KEGG" id="amq:AMETH_3217"/>
<evidence type="ECO:0000313" key="4">
    <source>
        <dbReference type="Proteomes" id="UP000062973"/>
    </source>
</evidence>
<dbReference type="AlphaFoldDB" id="A0A076MRM7"/>
<dbReference type="Pfam" id="PF13145">
    <property type="entry name" value="Rotamase_2"/>
    <property type="match status" value="1"/>
</dbReference>
<dbReference type="SUPFAM" id="SSF109998">
    <property type="entry name" value="Triger factor/SurA peptide-binding domain-like"/>
    <property type="match status" value="1"/>
</dbReference>
<evidence type="ECO:0000313" key="3">
    <source>
        <dbReference type="EMBL" id="AIJ23309.1"/>
    </source>
</evidence>
<keyword evidence="1" id="KW-0697">Rotamase</keyword>
<dbReference type="PANTHER" id="PTHR47245">
    <property type="entry name" value="PEPTIDYLPROLYL ISOMERASE"/>
    <property type="match status" value="1"/>
</dbReference>
<dbReference type="SUPFAM" id="SSF54534">
    <property type="entry name" value="FKBP-like"/>
    <property type="match status" value="1"/>
</dbReference>
<sequence length="351" mass="37212">MKNLVSRVAAWARPRVLPSGRRGTVAGTALLAVVLAGSGTQIVIDRLTSLPDGAVLRAAGVTVSEQDYQRRVHLLGALYGVQAPPDGSKAGEFARATAKAIAVGLVLDHEAAAGGVVIAQKSAEDQLDKLVAESFPQGRDAFIQKLGQNGVSEADVLDEVKRQLANQQLYERVTAPVAAPTDAEVVQAYQERQAQLVQPEARHLRNIVVATREQADAAVDRLRGGADFAVLAAEISLDGQTKNAGGDLGTLAANQLQDAYAQAAFAAAPGAVFGPVQTQDGWNVGQVLGVQPPKQLTLDEVREPLKNTLVDERRLALWNSWLAERMKAADIRYADQYRPADPDTPGEGTAP</sequence>
<dbReference type="PROSITE" id="PS01096">
    <property type="entry name" value="PPIC_PPIASE_1"/>
    <property type="match status" value="1"/>
</dbReference>
<keyword evidence="4" id="KW-1185">Reference proteome</keyword>
<dbReference type="EMBL" id="CP009110">
    <property type="protein sequence ID" value="AIJ23309.1"/>
    <property type="molecule type" value="Genomic_DNA"/>
</dbReference>
<proteinExistence type="predicted"/>
<reference evidence="3 4" key="1">
    <citation type="submission" date="2014-07" db="EMBL/GenBank/DDBJ databases">
        <title>Whole Genome Sequence of the Amycolatopsis methanolica 239.</title>
        <authorList>
            <person name="Tang B."/>
        </authorList>
    </citation>
    <scope>NUCLEOTIDE SEQUENCE [LARGE SCALE GENOMIC DNA]</scope>
    <source>
        <strain evidence="3 4">239</strain>
    </source>
</reference>
<name>A0A076MRM7_AMYME</name>
<organism evidence="3 4">
    <name type="scientific">Amycolatopsis methanolica 239</name>
    <dbReference type="NCBI Taxonomy" id="1068978"/>
    <lineage>
        <taxon>Bacteria</taxon>
        <taxon>Bacillati</taxon>
        <taxon>Actinomycetota</taxon>
        <taxon>Actinomycetes</taxon>
        <taxon>Pseudonocardiales</taxon>
        <taxon>Pseudonocardiaceae</taxon>
        <taxon>Amycolatopsis</taxon>
        <taxon>Amycolatopsis methanolica group</taxon>
    </lineage>
</organism>
<dbReference type="STRING" id="1068978.AMETH_3217"/>
<evidence type="ECO:0000256" key="1">
    <source>
        <dbReference type="PROSITE-ProRule" id="PRU00278"/>
    </source>
</evidence>
<dbReference type="InterPro" id="IPR027304">
    <property type="entry name" value="Trigger_fact/SurA_dom_sf"/>
</dbReference>
<accession>A0A076MRM7</accession>
<feature type="domain" description="PpiC" evidence="2">
    <location>
        <begin position="199"/>
        <end position="289"/>
    </location>
</feature>
<dbReference type="PATRIC" id="fig|1068978.7.peg.3435"/>
<dbReference type="RefSeq" id="WP_017982137.1">
    <property type="nucleotide sequence ID" value="NZ_AQUL01000001.1"/>
</dbReference>
<dbReference type="InterPro" id="IPR023058">
    <property type="entry name" value="PPIase_PpiC_CS"/>
</dbReference>
<keyword evidence="1 3" id="KW-0413">Isomerase</keyword>